<feature type="signal peptide" evidence="2">
    <location>
        <begin position="1"/>
        <end position="23"/>
    </location>
</feature>
<dbReference type="EMBL" id="NFII01000013">
    <property type="protein sequence ID" value="OUO00193.1"/>
    <property type="molecule type" value="Genomic_DNA"/>
</dbReference>
<evidence type="ECO:0000313" key="3">
    <source>
        <dbReference type="EMBL" id="OUO00193.1"/>
    </source>
</evidence>
<organism evidence="3 4">
    <name type="scientific">Bacteroides clarus</name>
    <dbReference type="NCBI Taxonomy" id="626929"/>
    <lineage>
        <taxon>Bacteria</taxon>
        <taxon>Pseudomonadati</taxon>
        <taxon>Bacteroidota</taxon>
        <taxon>Bacteroidia</taxon>
        <taxon>Bacteroidales</taxon>
        <taxon>Bacteroidaceae</taxon>
        <taxon>Bacteroides</taxon>
    </lineage>
</organism>
<proteinExistence type="predicted"/>
<dbReference type="AlphaFoldDB" id="A0A1Y3YQR6"/>
<sequence length="179" mass="21076">MKAKFIYVFLTCLMIGSQLGLSAQTPVNKDKKKRHTPEQVMEHQTNQMVKMLMLDDATTAKFIPVYQNYLKELRECRMMNRAKLRAEGTGVKPDPKPLLTDAEVEQQIKGRFAQSRRILDVREKYYNEFRKILSPKQIMKIYQTEQNNADKLKKEFDRRKKQTVAQGKQKRPVRPVQKS</sequence>
<protein>
    <recommendedName>
        <fullName evidence="5">DUF4890 domain-containing protein</fullName>
    </recommendedName>
</protein>
<dbReference type="RefSeq" id="WP_087426562.1">
    <property type="nucleotide sequence ID" value="NZ_CATZGC010000030.1"/>
</dbReference>
<keyword evidence="2" id="KW-0732">Signal</keyword>
<accession>A0A1Y3YQR6</accession>
<evidence type="ECO:0008006" key="5">
    <source>
        <dbReference type="Google" id="ProtNLM"/>
    </source>
</evidence>
<feature type="region of interest" description="Disordered" evidence="1">
    <location>
        <begin position="156"/>
        <end position="179"/>
    </location>
</feature>
<name>A0A1Y3YQR6_9BACE</name>
<evidence type="ECO:0000256" key="1">
    <source>
        <dbReference type="SAM" id="MobiDB-lite"/>
    </source>
</evidence>
<evidence type="ECO:0000256" key="2">
    <source>
        <dbReference type="SAM" id="SignalP"/>
    </source>
</evidence>
<comment type="caution">
    <text evidence="3">The sequence shown here is derived from an EMBL/GenBank/DDBJ whole genome shotgun (WGS) entry which is preliminary data.</text>
</comment>
<reference evidence="4" key="1">
    <citation type="submission" date="2017-04" db="EMBL/GenBank/DDBJ databases">
        <title>Function of individual gut microbiota members based on whole genome sequencing of pure cultures obtained from chicken caecum.</title>
        <authorList>
            <person name="Medvecky M."/>
            <person name="Cejkova D."/>
            <person name="Polansky O."/>
            <person name="Karasova D."/>
            <person name="Kubasova T."/>
            <person name="Cizek A."/>
            <person name="Rychlik I."/>
        </authorList>
    </citation>
    <scope>NUCLEOTIDE SEQUENCE [LARGE SCALE GENOMIC DNA]</scope>
    <source>
        <strain evidence="4">An43</strain>
    </source>
</reference>
<dbReference type="Proteomes" id="UP000195386">
    <property type="component" value="Unassembled WGS sequence"/>
</dbReference>
<gene>
    <name evidence="3" type="ORF">B5F97_13070</name>
</gene>
<evidence type="ECO:0000313" key="4">
    <source>
        <dbReference type="Proteomes" id="UP000195386"/>
    </source>
</evidence>
<feature type="chain" id="PRO_5013028617" description="DUF4890 domain-containing protein" evidence="2">
    <location>
        <begin position="24"/>
        <end position="179"/>
    </location>
</feature>